<protein>
    <recommendedName>
        <fullName evidence="2 6">Orotate phosphoribosyltransferase</fullName>
        <shortName evidence="6">OPRT</shortName>
        <shortName evidence="6">OPRTase</shortName>
        <ecNumber evidence="2 6">2.4.2.10</ecNumber>
    </recommendedName>
</protein>
<comment type="similarity">
    <text evidence="6">Belongs to the purine/pyrimidine phosphoribosyltransferase family. PyrE subfamily.</text>
</comment>
<evidence type="ECO:0000256" key="5">
    <source>
        <dbReference type="ARBA" id="ARBA00022975"/>
    </source>
</evidence>
<dbReference type="PANTHER" id="PTHR19278:SF9">
    <property type="entry name" value="URIDINE 5'-MONOPHOSPHATE SYNTHASE"/>
    <property type="match status" value="1"/>
</dbReference>
<keyword evidence="5 6" id="KW-0665">Pyrimidine biosynthesis</keyword>
<dbReference type="KEGG" id="bsto:C0V70_12865"/>
<dbReference type="SUPFAM" id="SSF53271">
    <property type="entry name" value="PRTase-like"/>
    <property type="match status" value="1"/>
</dbReference>
<evidence type="ECO:0000313" key="8">
    <source>
        <dbReference type="Proteomes" id="UP000235584"/>
    </source>
</evidence>
<dbReference type="InterPro" id="IPR029057">
    <property type="entry name" value="PRTase-like"/>
</dbReference>
<comment type="function">
    <text evidence="6">Catalyzes the transfer of a ribosyl phosphate group from 5-phosphoribose 1-diphosphate to orotate, leading to the formation of orotidine monophosphate (OMP).</text>
</comment>
<evidence type="ECO:0000256" key="3">
    <source>
        <dbReference type="ARBA" id="ARBA00022676"/>
    </source>
</evidence>
<proteinExistence type="inferred from homology"/>
<evidence type="ECO:0000256" key="2">
    <source>
        <dbReference type="ARBA" id="ARBA00011971"/>
    </source>
</evidence>
<comment type="pathway">
    <text evidence="1 6">Pyrimidine metabolism; UMP biosynthesis via de novo pathway; UMP from orotate: step 1/2.</text>
</comment>
<dbReference type="GO" id="GO:0000287">
    <property type="term" value="F:magnesium ion binding"/>
    <property type="evidence" value="ECO:0007669"/>
    <property type="project" value="UniProtKB-UniRule"/>
</dbReference>
<dbReference type="Pfam" id="PF00156">
    <property type="entry name" value="Pribosyltran"/>
    <property type="match status" value="1"/>
</dbReference>
<dbReference type="HAMAP" id="MF_01208">
    <property type="entry name" value="PyrE"/>
    <property type="match status" value="1"/>
</dbReference>
<dbReference type="GO" id="GO:0044205">
    <property type="term" value="P:'de novo' UMP biosynthetic process"/>
    <property type="evidence" value="ECO:0007669"/>
    <property type="project" value="UniProtKB-UniRule"/>
</dbReference>
<gene>
    <name evidence="6 7" type="primary">pyrE</name>
    <name evidence="7" type="ORF">C0V70_12865</name>
</gene>
<dbReference type="OrthoDB" id="9803963at2"/>
<feature type="binding site" evidence="6">
    <location>
        <position position="100"/>
    </location>
    <ligand>
        <name>5-phospho-alpha-D-ribose 1-diphosphate</name>
        <dbReference type="ChEBI" id="CHEBI:58017"/>
        <note>ligand shared between dimeric partners</note>
    </ligand>
</feature>
<evidence type="ECO:0000256" key="4">
    <source>
        <dbReference type="ARBA" id="ARBA00022679"/>
    </source>
</evidence>
<name>A0A2K9NTX1_BACTC</name>
<dbReference type="InterPro" id="IPR000836">
    <property type="entry name" value="PRTase_dom"/>
</dbReference>
<dbReference type="RefSeq" id="WP_102244267.1">
    <property type="nucleotide sequence ID" value="NZ_CP025704.1"/>
</dbReference>
<dbReference type="InterPro" id="IPR023031">
    <property type="entry name" value="OPRT"/>
</dbReference>
<keyword evidence="8" id="KW-1185">Reference proteome</keyword>
<dbReference type="GO" id="GO:0019856">
    <property type="term" value="P:pyrimidine nucleobase biosynthetic process"/>
    <property type="evidence" value="ECO:0007669"/>
    <property type="project" value="TreeGrafter"/>
</dbReference>
<accession>A0A2K9NTX1</accession>
<dbReference type="InterPro" id="IPR004467">
    <property type="entry name" value="Or_phspho_trans_dom"/>
</dbReference>
<comment type="cofactor">
    <cofactor evidence="6">
        <name>Mg(2+)</name>
        <dbReference type="ChEBI" id="CHEBI:18420"/>
    </cofactor>
</comment>
<keyword evidence="3 6" id="KW-0328">Glycosyltransferase</keyword>
<comment type="caution">
    <text evidence="6">Lacks conserved residue(s) required for the propagation of feature annotation.</text>
</comment>
<dbReference type="AlphaFoldDB" id="A0A2K9NTX1"/>
<dbReference type="Gene3D" id="3.40.50.2020">
    <property type="match status" value="1"/>
</dbReference>
<evidence type="ECO:0000256" key="6">
    <source>
        <dbReference type="HAMAP-Rule" id="MF_01208"/>
    </source>
</evidence>
<comment type="subunit">
    <text evidence="6">Homodimer.</text>
</comment>
<dbReference type="EC" id="2.4.2.10" evidence="2 6"/>
<organism evidence="7 8">
    <name type="scientific">Bacteriovorax stolpii</name>
    <name type="common">Bdellovibrio stolpii</name>
    <dbReference type="NCBI Taxonomy" id="960"/>
    <lineage>
        <taxon>Bacteria</taxon>
        <taxon>Pseudomonadati</taxon>
        <taxon>Bdellovibrionota</taxon>
        <taxon>Bacteriovoracia</taxon>
        <taxon>Bacteriovoracales</taxon>
        <taxon>Bacteriovoracaceae</taxon>
        <taxon>Bacteriovorax</taxon>
    </lineage>
</organism>
<feature type="binding site" evidence="6">
    <location>
        <position position="98"/>
    </location>
    <ligand>
        <name>5-phospho-alpha-D-ribose 1-diphosphate</name>
        <dbReference type="ChEBI" id="CHEBI:58017"/>
        <note>ligand shared between dimeric partners</note>
    </ligand>
</feature>
<dbReference type="GO" id="GO:0004588">
    <property type="term" value="F:orotate phosphoribosyltransferase activity"/>
    <property type="evidence" value="ECO:0007669"/>
    <property type="project" value="UniProtKB-UniRule"/>
</dbReference>
<dbReference type="CDD" id="cd06223">
    <property type="entry name" value="PRTases_typeI"/>
    <property type="match status" value="1"/>
</dbReference>
<keyword evidence="6" id="KW-0460">Magnesium</keyword>
<dbReference type="UniPathway" id="UPA00070">
    <property type="reaction ID" value="UER00119"/>
</dbReference>
<evidence type="ECO:0000313" key="7">
    <source>
        <dbReference type="EMBL" id="AUN98976.1"/>
    </source>
</evidence>
<feature type="binding site" description="in other chain" evidence="6">
    <location>
        <begin position="120"/>
        <end position="128"/>
    </location>
    <ligand>
        <name>5-phospho-alpha-D-ribose 1-diphosphate</name>
        <dbReference type="ChEBI" id="CHEBI:58017"/>
        <note>ligand shared between dimeric partners</note>
    </ligand>
</feature>
<dbReference type="PANTHER" id="PTHR19278">
    <property type="entry name" value="OROTATE PHOSPHORIBOSYLTRANSFERASE"/>
    <property type="match status" value="1"/>
</dbReference>
<evidence type="ECO:0000256" key="1">
    <source>
        <dbReference type="ARBA" id="ARBA00004889"/>
    </source>
</evidence>
<comment type="catalytic activity">
    <reaction evidence="6">
        <text>orotidine 5'-phosphate + diphosphate = orotate + 5-phospho-alpha-D-ribose 1-diphosphate</text>
        <dbReference type="Rhea" id="RHEA:10380"/>
        <dbReference type="ChEBI" id="CHEBI:30839"/>
        <dbReference type="ChEBI" id="CHEBI:33019"/>
        <dbReference type="ChEBI" id="CHEBI:57538"/>
        <dbReference type="ChEBI" id="CHEBI:58017"/>
        <dbReference type="EC" id="2.4.2.10"/>
    </reaction>
</comment>
<dbReference type="Proteomes" id="UP000235584">
    <property type="component" value="Chromosome"/>
</dbReference>
<dbReference type="NCBIfam" id="TIGR00336">
    <property type="entry name" value="pyrE"/>
    <property type="match status" value="1"/>
</dbReference>
<feature type="binding site" evidence="6">
    <location>
        <position position="94"/>
    </location>
    <ligand>
        <name>5-phospho-alpha-D-ribose 1-diphosphate</name>
        <dbReference type="ChEBI" id="CHEBI:58017"/>
        <note>ligand shared between dimeric partners</note>
    </ligand>
</feature>
<sequence>MKMDIAKNLINLGAVKFSPNDPFKYASGLRGPIYCDNRIILSHVEFRDQVIQAFIDVIKQNNLSFDHLGGIATAGIPHAAFIADRMKRSMVYVRPKAKEHGRKNQVEGAFNAGEKVLLFEDLVNQGASLEEAMGGLQGAELKCDACLCVVDYEMQGAKDRLSNLSIQLFSLTDFTSLTLAAFELNLIDQKGMDLLKEWHADPKAWSMRL</sequence>
<keyword evidence="4 6" id="KW-0808">Transferase</keyword>
<reference evidence="7 8" key="1">
    <citation type="submission" date="2018-01" db="EMBL/GenBank/DDBJ databases">
        <title>Complete genome sequence of Bacteriovorax stolpii DSM12778.</title>
        <authorList>
            <person name="Tang B."/>
            <person name="Chang J."/>
        </authorList>
    </citation>
    <scope>NUCLEOTIDE SEQUENCE [LARGE SCALE GENOMIC DNA]</scope>
    <source>
        <strain evidence="7 8">DSM 12778</strain>
    </source>
</reference>
<dbReference type="EMBL" id="CP025704">
    <property type="protein sequence ID" value="AUN98976.1"/>
    <property type="molecule type" value="Genomic_DNA"/>
</dbReference>